<dbReference type="STRING" id="269797.Mbar_A2015"/>
<dbReference type="HOGENOM" id="CLU_185763_0_0_2"/>
<accession>Q46AZ3</accession>
<dbReference type="KEGG" id="mba:Mbar_A2015"/>
<protein>
    <submittedName>
        <fullName evidence="1">Uncharacterized protein</fullName>
    </submittedName>
</protein>
<dbReference type="EMBL" id="CP000099">
    <property type="protein sequence ID" value="AAZ70949.1"/>
    <property type="molecule type" value="Genomic_DNA"/>
</dbReference>
<gene>
    <name evidence="1" type="ordered locus">Mbar_A2015</name>
</gene>
<name>Q46AZ3_METBF</name>
<organism evidence="1">
    <name type="scientific">Methanosarcina barkeri (strain Fusaro / DSM 804)</name>
    <dbReference type="NCBI Taxonomy" id="269797"/>
    <lineage>
        <taxon>Archaea</taxon>
        <taxon>Methanobacteriati</taxon>
        <taxon>Methanobacteriota</taxon>
        <taxon>Stenosarchaea group</taxon>
        <taxon>Methanomicrobia</taxon>
        <taxon>Methanosarcinales</taxon>
        <taxon>Methanosarcinaceae</taxon>
        <taxon>Methanosarcina</taxon>
    </lineage>
</organism>
<dbReference type="AlphaFoldDB" id="Q46AZ3"/>
<reference evidence="1" key="1">
    <citation type="submission" date="2006-06" db="EMBL/GenBank/DDBJ databases">
        <title>Complete sequence of chromosome 1 of Methanosarcina barkeri str. fusaro.</title>
        <authorList>
            <person name="Copeland A."/>
            <person name="Lucas S."/>
            <person name="Lapidus A."/>
            <person name="Barry K."/>
            <person name="Detter J.C."/>
            <person name="Glavina T."/>
            <person name="Hammon N."/>
            <person name="Israni S."/>
            <person name="Pitluck S."/>
            <person name="Goodwin L.A."/>
            <person name="Saunders E.H."/>
            <person name="Schmutz J."/>
            <person name="Larimer F."/>
            <person name="Land M."/>
            <person name="Anderson I."/>
            <person name="Richardson P."/>
        </authorList>
    </citation>
    <scope>NUCLEOTIDE SEQUENCE</scope>
    <source>
        <strain evidence="1">Fusaro</strain>
    </source>
</reference>
<sequence>MSKIFNYMCFLISQTSNKKFLGIIRNIFQKSEIKKLNMAKEGIENLEHHKTVFNCLLNTRRVNIRQRLSGRQFRTSRKCLYHNQFLLRVRFYSETPFLFRTRFILKRLFIHV</sequence>
<dbReference type="PaxDb" id="269797-Mbar_A2015"/>
<evidence type="ECO:0000313" key="1">
    <source>
        <dbReference type="EMBL" id="AAZ70949.1"/>
    </source>
</evidence>
<proteinExistence type="predicted"/>